<evidence type="ECO:0000256" key="7">
    <source>
        <dbReference type="ARBA" id="ARBA00022692"/>
    </source>
</evidence>
<comment type="catalytic activity">
    <reaction evidence="16 17">
        <text>a ubiquinone + NADH + 5 H(+)(in) = a ubiquinol + NAD(+) + 4 H(+)(out)</text>
        <dbReference type="Rhea" id="RHEA:29091"/>
        <dbReference type="Rhea" id="RHEA-COMP:9565"/>
        <dbReference type="Rhea" id="RHEA-COMP:9566"/>
        <dbReference type="ChEBI" id="CHEBI:15378"/>
        <dbReference type="ChEBI" id="CHEBI:16389"/>
        <dbReference type="ChEBI" id="CHEBI:17976"/>
        <dbReference type="ChEBI" id="CHEBI:57540"/>
        <dbReference type="ChEBI" id="CHEBI:57945"/>
        <dbReference type="EC" id="7.1.1.2"/>
    </reaction>
</comment>
<dbReference type="EMBL" id="KC710980">
    <property type="protein sequence ID" value="AGL46770.1"/>
    <property type="molecule type" value="Genomic_DNA"/>
</dbReference>
<dbReference type="Pfam" id="PF00361">
    <property type="entry name" value="Proton_antipo_M"/>
    <property type="match status" value="1"/>
</dbReference>
<evidence type="ECO:0000256" key="18">
    <source>
        <dbReference type="SAM" id="SignalP"/>
    </source>
</evidence>
<dbReference type="GO" id="GO:0008137">
    <property type="term" value="F:NADH dehydrogenase (ubiquinone) activity"/>
    <property type="evidence" value="ECO:0007669"/>
    <property type="project" value="UniProtKB-EC"/>
</dbReference>
<protein>
    <recommendedName>
        <fullName evidence="4 17">NADH-ubiquinone oxidoreductase chain 2</fullName>
        <ecNumber evidence="3 17">7.1.1.2</ecNumber>
    </recommendedName>
</protein>
<keyword evidence="5" id="KW-0813">Transport</keyword>
<dbReference type="PANTHER" id="PTHR46552">
    <property type="entry name" value="NADH-UBIQUINONE OXIDOREDUCTASE CHAIN 2"/>
    <property type="match status" value="1"/>
</dbReference>
<name>X2C8U6_9BILA</name>
<dbReference type="PANTHER" id="PTHR46552:SF1">
    <property type="entry name" value="NADH-UBIQUINONE OXIDOREDUCTASE CHAIN 2"/>
    <property type="match status" value="1"/>
</dbReference>
<evidence type="ECO:0000256" key="4">
    <source>
        <dbReference type="ARBA" id="ARBA00021008"/>
    </source>
</evidence>
<evidence type="ECO:0000256" key="8">
    <source>
        <dbReference type="ARBA" id="ARBA00022792"/>
    </source>
</evidence>
<comment type="function">
    <text evidence="17">Core subunit of the mitochondrial membrane respiratory chain NADH dehydrogenase (Complex I) which catalyzes electron transfer from NADH through the respiratory chain, using ubiquinone as an electron acceptor. Essential for the catalytic activity and assembly of complex I.</text>
</comment>
<keyword evidence="9 17" id="KW-1278">Translocase</keyword>
<keyword evidence="8 17" id="KW-0999">Mitochondrion inner membrane</keyword>
<dbReference type="InterPro" id="IPR003917">
    <property type="entry name" value="NADH_UbQ_OxRdtase_chain2"/>
</dbReference>
<feature type="transmembrane region" description="Helical" evidence="17">
    <location>
        <begin position="36"/>
        <end position="54"/>
    </location>
</feature>
<dbReference type="EC" id="7.1.1.2" evidence="3 17"/>
<geneLocation type="mitochondrion" evidence="20"/>
<keyword evidence="18" id="KW-0732">Signal</keyword>
<feature type="transmembrane region" description="Helical" evidence="17">
    <location>
        <begin position="136"/>
        <end position="161"/>
    </location>
</feature>
<keyword evidence="7 17" id="KW-0812">Transmembrane</keyword>
<evidence type="ECO:0000259" key="19">
    <source>
        <dbReference type="Pfam" id="PF00361"/>
    </source>
</evidence>
<keyword evidence="6 17" id="KW-0679">Respiratory chain</keyword>
<sequence length="335" mass="38312">MMNFPFSLMMSFLVVVGSLISVSSNSWVGMWSGLELNMLCFIPLLVRLVSFQSVESGVKYFLVQSFGSVFFLFSGLMLDGFVFAFVYLGFYISLLFSFCLKLGVFPFHWWVPGVMGGMGWFSLFVLSTWQKVAPFFLFLSFSEFVFLVLFFGALSSLIGGVGGLGQVNSRVLLAYSSISHLGWMVSIGFCSVFFSGVYFFFYFLGSSFVIILLWDKDLFRVSQSFLVSSFLSFFFLFSLISLAGLPPFSGFLGKVMGVFSISFFFNSSMIVLILLIGSLFSLYFYLGMFFSFFFFSYFEGGESSVEVVKFVVIFFFFFFFYCVFFFFFDFFCLFF</sequence>
<keyword evidence="14 17" id="KW-0496">Mitochondrion</keyword>
<evidence type="ECO:0000256" key="6">
    <source>
        <dbReference type="ARBA" id="ARBA00022660"/>
    </source>
</evidence>
<evidence type="ECO:0000313" key="20">
    <source>
        <dbReference type="EMBL" id="AGL46770.1"/>
    </source>
</evidence>
<evidence type="ECO:0000256" key="16">
    <source>
        <dbReference type="ARBA" id="ARBA00049551"/>
    </source>
</evidence>
<proteinExistence type="inferred from homology"/>
<comment type="similarity">
    <text evidence="2 17">Belongs to the complex I subunit 2 family.</text>
</comment>
<reference evidence="20" key="1">
    <citation type="journal article" date="2014" name="Mol. Biol. Rep.">
        <title>A description of the complete mitochondrial genomes of Amphiporus formidabilis, Prosadenoporus spectaculum and Nipponnemertes punctatula (Nemertea: Hoplonemertea: Monostilifera).</title>
        <authorList>
            <person name="Sun W.Y."/>
            <person name="Sun S.C."/>
        </authorList>
    </citation>
    <scope>NUCLEOTIDE SEQUENCE</scope>
</reference>
<evidence type="ECO:0000256" key="10">
    <source>
        <dbReference type="ARBA" id="ARBA00022982"/>
    </source>
</evidence>
<dbReference type="InterPro" id="IPR001750">
    <property type="entry name" value="ND/Mrp_TM"/>
</dbReference>
<keyword evidence="10 17" id="KW-0249">Electron transport</keyword>
<accession>X2C8U6</accession>
<feature type="transmembrane region" description="Helical" evidence="17">
    <location>
        <begin position="251"/>
        <end position="275"/>
    </location>
</feature>
<evidence type="ECO:0000256" key="2">
    <source>
        <dbReference type="ARBA" id="ARBA00007012"/>
    </source>
</evidence>
<feature type="transmembrane region" description="Helical" evidence="17">
    <location>
        <begin position="66"/>
        <end position="89"/>
    </location>
</feature>
<dbReference type="PRINTS" id="PR01436">
    <property type="entry name" value="NADHDHGNASE2"/>
</dbReference>
<gene>
    <name evidence="20" type="primary">nad2</name>
</gene>
<evidence type="ECO:0000256" key="3">
    <source>
        <dbReference type="ARBA" id="ARBA00012944"/>
    </source>
</evidence>
<dbReference type="GO" id="GO:0006120">
    <property type="term" value="P:mitochondrial electron transport, NADH to ubiquinone"/>
    <property type="evidence" value="ECO:0007669"/>
    <property type="project" value="InterPro"/>
</dbReference>
<evidence type="ECO:0000256" key="12">
    <source>
        <dbReference type="ARBA" id="ARBA00023027"/>
    </source>
</evidence>
<evidence type="ECO:0000256" key="1">
    <source>
        <dbReference type="ARBA" id="ARBA00004448"/>
    </source>
</evidence>
<feature type="transmembrane region" description="Helical" evidence="17">
    <location>
        <begin position="282"/>
        <end position="298"/>
    </location>
</feature>
<keyword evidence="12 17" id="KW-0520">NAD</keyword>
<evidence type="ECO:0000256" key="13">
    <source>
        <dbReference type="ARBA" id="ARBA00023075"/>
    </source>
</evidence>
<feature type="transmembrane region" description="Helical" evidence="17">
    <location>
        <begin position="225"/>
        <end position="245"/>
    </location>
</feature>
<keyword evidence="13 17" id="KW-0830">Ubiquinone</keyword>
<feature type="chain" id="PRO_5004948872" description="NADH-ubiquinone oxidoreductase chain 2" evidence="18">
    <location>
        <begin position="25"/>
        <end position="335"/>
    </location>
</feature>
<dbReference type="InterPro" id="IPR050175">
    <property type="entry name" value="Complex_I_Subunit_2"/>
</dbReference>
<comment type="subcellular location">
    <subcellularLocation>
        <location evidence="1 17">Mitochondrion inner membrane</location>
        <topology evidence="1 17">Multi-pass membrane protein</topology>
    </subcellularLocation>
</comment>
<feature type="signal peptide" evidence="18">
    <location>
        <begin position="1"/>
        <end position="24"/>
    </location>
</feature>
<feature type="transmembrane region" description="Helical" evidence="17">
    <location>
        <begin position="181"/>
        <end position="213"/>
    </location>
</feature>
<keyword evidence="11 17" id="KW-1133">Transmembrane helix</keyword>
<evidence type="ECO:0000256" key="9">
    <source>
        <dbReference type="ARBA" id="ARBA00022967"/>
    </source>
</evidence>
<feature type="transmembrane region" description="Helical" evidence="17">
    <location>
        <begin position="310"/>
        <end position="334"/>
    </location>
</feature>
<evidence type="ECO:0000256" key="5">
    <source>
        <dbReference type="ARBA" id="ARBA00022448"/>
    </source>
</evidence>
<dbReference type="AlphaFoldDB" id="X2C8U6"/>
<keyword evidence="15 17" id="KW-0472">Membrane</keyword>
<evidence type="ECO:0000256" key="11">
    <source>
        <dbReference type="ARBA" id="ARBA00022989"/>
    </source>
</evidence>
<organism evidence="20">
    <name type="scientific">Nipponnemertes punctatula</name>
    <dbReference type="NCBI Taxonomy" id="1332184"/>
    <lineage>
        <taxon>Eukaryota</taxon>
        <taxon>Metazoa</taxon>
        <taxon>Spiralia</taxon>
        <taxon>Lophotrochozoa</taxon>
        <taxon>Nemertea</taxon>
        <taxon>Enopla</taxon>
        <taxon>Hoplonemertea</taxon>
        <taxon>Monostilifera</taxon>
        <taxon>Cratenemertea</taxon>
        <taxon>Cratenemertidae</taxon>
        <taxon>Nipponnemertes</taxon>
    </lineage>
</organism>
<feature type="transmembrane region" description="Helical" evidence="17">
    <location>
        <begin position="109"/>
        <end position="129"/>
    </location>
</feature>
<evidence type="ECO:0000256" key="15">
    <source>
        <dbReference type="ARBA" id="ARBA00023136"/>
    </source>
</evidence>
<feature type="domain" description="NADH:quinone oxidoreductase/Mrp antiporter transmembrane" evidence="19">
    <location>
        <begin position="24"/>
        <end position="280"/>
    </location>
</feature>
<evidence type="ECO:0000256" key="17">
    <source>
        <dbReference type="RuleBase" id="RU003403"/>
    </source>
</evidence>
<evidence type="ECO:0000256" key="14">
    <source>
        <dbReference type="ARBA" id="ARBA00023128"/>
    </source>
</evidence>
<dbReference type="GO" id="GO:0005743">
    <property type="term" value="C:mitochondrial inner membrane"/>
    <property type="evidence" value="ECO:0007669"/>
    <property type="project" value="UniProtKB-SubCell"/>
</dbReference>